<accession>A0A8K0W1T9</accession>
<dbReference type="OrthoDB" id="5590473at2759"/>
<dbReference type="GO" id="GO:0005634">
    <property type="term" value="C:nucleus"/>
    <property type="evidence" value="ECO:0007669"/>
    <property type="project" value="TreeGrafter"/>
</dbReference>
<dbReference type="GO" id="GO:0005085">
    <property type="term" value="F:guanyl-nucleotide exchange factor activity"/>
    <property type="evidence" value="ECO:0007669"/>
    <property type="project" value="TreeGrafter"/>
</dbReference>
<comment type="caution">
    <text evidence="2">The sequence shown here is derived from an EMBL/GenBank/DDBJ whole genome shotgun (WGS) entry which is preliminary data.</text>
</comment>
<feature type="compositionally biased region" description="Polar residues" evidence="1">
    <location>
        <begin position="139"/>
        <end position="171"/>
    </location>
</feature>
<dbReference type="PANTHER" id="PTHR15837">
    <property type="entry name" value="RAN GUANINE NUCLEOTIDE RELEASE FACTOR"/>
    <property type="match status" value="1"/>
</dbReference>
<name>A0A8K0W1T9_9PLEO</name>
<sequence length="466" mass="51951">MPSQPPDSGWNFSPVFDLIDSNVHDIGSPTLRPKPRLSLVEGGVGLGNFGKLFETLGFPAPEPLSPLDESELSNSDDALLPSPLLEATRVPAERVVDAEPQSQDEVKTDNQDASPTKKQRRKARREAERNALQREILQPQETLKSVVQASSKQNADTFETSTKPLRAQSNVGAKIRPSSPVAAVDVIAKQQASTITIRSQTDRHMHLFQKLLLQFPDERKWLVAPRQLINENTASEGLHVFVDASNIMIGFKDMLRNNGVQPHDMSFDSLALLMERRRPVAKRVSVGSHREANPLPHVTKLFETSKAVGYECNVQEQVFIAREESSKKKFFNDVNKLGWQKAIQKRSGSGSDSETGAADSKTPSAPKWVEQGVDELLHLKMCQSLLDTEVPSTMVLATGDGAEAEMSDGFLAHVERALRKGWKVELVTWRQQTNGGYKRRAFRQKWGEQFTILELDNFLEDLIDTP</sequence>
<dbReference type="Proteomes" id="UP000813461">
    <property type="component" value="Unassembled WGS sequence"/>
</dbReference>
<dbReference type="GO" id="GO:0031267">
    <property type="term" value="F:small GTPase binding"/>
    <property type="evidence" value="ECO:0007669"/>
    <property type="project" value="TreeGrafter"/>
</dbReference>
<dbReference type="Gene3D" id="3.40.50.1010">
    <property type="entry name" value="5'-nuclease"/>
    <property type="match status" value="1"/>
</dbReference>
<gene>
    <name evidence="2" type="ORF">FB567DRAFT_558086</name>
</gene>
<feature type="region of interest" description="Disordered" evidence="1">
    <location>
        <begin position="93"/>
        <end position="173"/>
    </location>
</feature>
<keyword evidence="3" id="KW-1185">Reference proteome</keyword>
<evidence type="ECO:0000256" key="1">
    <source>
        <dbReference type="SAM" id="MobiDB-lite"/>
    </source>
</evidence>
<proteinExistence type="predicted"/>
<evidence type="ECO:0000313" key="3">
    <source>
        <dbReference type="Proteomes" id="UP000813461"/>
    </source>
</evidence>
<feature type="region of interest" description="Disordered" evidence="1">
    <location>
        <begin position="59"/>
        <end position="79"/>
    </location>
</feature>
<dbReference type="PANTHER" id="PTHR15837:SF5">
    <property type="entry name" value="NYN DOMAIN-CONTAINING PROTEIN"/>
    <property type="match status" value="1"/>
</dbReference>
<dbReference type="CDD" id="cd18724">
    <property type="entry name" value="PIN_LabA-like"/>
    <property type="match status" value="1"/>
</dbReference>
<dbReference type="GO" id="GO:0006606">
    <property type="term" value="P:protein import into nucleus"/>
    <property type="evidence" value="ECO:0007669"/>
    <property type="project" value="TreeGrafter"/>
</dbReference>
<feature type="region of interest" description="Disordered" evidence="1">
    <location>
        <begin position="342"/>
        <end position="365"/>
    </location>
</feature>
<organism evidence="2 3">
    <name type="scientific">Paraphoma chrysanthemicola</name>
    <dbReference type="NCBI Taxonomy" id="798071"/>
    <lineage>
        <taxon>Eukaryota</taxon>
        <taxon>Fungi</taxon>
        <taxon>Dikarya</taxon>
        <taxon>Ascomycota</taxon>
        <taxon>Pezizomycotina</taxon>
        <taxon>Dothideomycetes</taxon>
        <taxon>Pleosporomycetidae</taxon>
        <taxon>Pleosporales</taxon>
        <taxon>Pleosporineae</taxon>
        <taxon>Phaeosphaeriaceae</taxon>
        <taxon>Paraphoma</taxon>
    </lineage>
</organism>
<evidence type="ECO:0000313" key="2">
    <source>
        <dbReference type="EMBL" id="KAH7091071.1"/>
    </source>
</evidence>
<dbReference type="InterPro" id="IPR007681">
    <property type="entry name" value="Mog1"/>
</dbReference>
<dbReference type="EMBL" id="JAGMVJ010000004">
    <property type="protein sequence ID" value="KAH7091071.1"/>
    <property type="molecule type" value="Genomic_DNA"/>
</dbReference>
<protein>
    <recommendedName>
        <fullName evidence="4">NYN domain-containing protein</fullName>
    </recommendedName>
</protein>
<dbReference type="AlphaFoldDB" id="A0A8K0W1T9"/>
<evidence type="ECO:0008006" key="4">
    <source>
        <dbReference type="Google" id="ProtNLM"/>
    </source>
</evidence>
<reference evidence="2" key="1">
    <citation type="journal article" date="2021" name="Nat. Commun.">
        <title>Genetic determinants of endophytism in the Arabidopsis root mycobiome.</title>
        <authorList>
            <person name="Mesny F."/>
            <person name="Miyauchi S."/>
            <person name="Thiergart T."/>
            <person name="Pickel B."/>
            <person name="Atanasova L."/>
            <person name="Karlsson M."/>
            <person name="Huettel B."/>
            <person name="Barry K.W."/>
            <person name="Haridas S."/>
            <person name="Chen C."/>
            <person name="Bauer D."/>
            <person name="Andreopoulos W."/>
            <person name="Pangilinan J."/>
            <person name="LaButti K."/>
            <person name="Riley R."/>
            <person name="Lipzen A."/>
            <person name="Clum A."/>
            <person name="Drula E."/>
            <person name="Henrissat B."/>
            <person name="Kohler A."/>
            <person name="Grigoriev I.V."/>
            <person name="Martin F.M."/>
            <person name="Hacquard S."/>
        </authorList>
    </citation>
    <scope>NUCLEOTIDE SEQUENCE</scope>
    <source>
        <strain evidence="2">MPI-SDFR-AT-0120</strain>
    </source>
</reference>